<dbReference type="Proteomes" id="UP000660262">
    <property type="component" value="Unassembled WGS sequence"/>
</dbReference>
<evidence type="ECO:0000256" key="7">
    <source>
        <dbReference type="ARBA" id="ARBA00047913"/>
    </source>
</evidence>
<evidence type="ECO:0000313" key="10">
    <source>
        <dbReference type="EMBL" id="GHP06090.1"/>
    </source>
</evidence>
<gene>
    <name evidence="8" type="primary">GATB</name>
    <name evidence="10" type="ORF">PPROV_000483700</name>
</gene>
<dbReference type="Pfam" id="PF02637">
    <property type="entry name" value="GatB_Yqey"/>
    <property type="match status" value="1"/>
</dbReference>
<dbReference type="GO" id="GO:0030956">
    <property type="term" value="C:glutamyl-tRNA(Gln) amidotransferase complex"/>
    <property type="evidence" value="ECO:0007669"/>
    <property type="project" value="UniProtKB-UniRule"/>
</dbReference>
<organism evidence="10 11">
    <name type="scientific">Pycnococcus provasolii</name>
    <dbReference type="NCBI Taxonomy" id="41880"/>
    <lineage>
        <taxon>Eukaryota</taxon>
        <taxon>Viridiplantae</taxon>
        <taxon>Chlorophyta</taxon>
        <taxon>Pseudoscourfieldiophyceae</taxon>
        <taxon>Pseudoscourfieldiales</taxon>
        <taxon>Pycnococcaceae</taxon>
        <taxon>Pycnococcus</taxon>
    </lineage>
</organism>
<feature type="domain" description="Asn/Gln amidotransferase" evidence="9">
    <location>
        <begin position="356"/>
        <end position="510"/>
    </location>
</feature>
<dbReference type="NCBIfam" id="TIGR00133">
    <property type="entry name" value="gatB"/>
    <property type="match status" value="1"/>
</dbReference>
<dbReference type="GO" id="GO:0009507">
    <property type="term" value="C:chloroplast"/>
    <property type="evidence" value="ECO:0007669"/>
    <property type="project" value="UniProtKB-SubCell"/>
</dbReference>
<reference evidence="10" key="1">
    <citation type="submission" date="2020-10" db="EMBL/GenBank/DDBJ databases">
        <title>Unveiling of a novel bifunctional photoreceptor, Dualchrome1, isolated from a cosmopolitan green alga.</title>
        <authorList>
            <person name="Suzuki S."/>
            <person name="Kawachi M."/>
        </authorList>
    </citation>
    <scope>NUCLEOTIDE SEQUENCE</scope>
    <source>
        <strain evidence="10">NIES 2893</strain>
    </source>
</reference>
<evidence type="ECO:0000259" key="9">
    <source>
        <dbReference type="SMART" id="SM00845"/>
    </source>
</evidence>
<dbReference type="InterPro" id="IPR023168">
    <property type="entry name" value="GatB_Yqey_C_2"/>
</dbReference>
<proteinExistence type="inferred from homology"/>
<evidence type="ECO:0000256" key="4">
    <source>
        <dbReference type="ARBA" id="ARBA00022840"/>
    </source>
</evidence>
<keyword evidence="8" id="KW-0934">Plastid</keyword>
<dbReference type="GO" id="GO:0070681">
    <property type="term" value="P:glutaminyl-tRNAGln biosynthesis via transamidation"/>
    <property type="evidence" value="ECO:0007669"/>
    <property type="project" value="UniProtKB-UniRule"/>
</dbReference>
<comment type="similarity">
    <text evidence="1 8">Belongs to the GatB/GatE family. GatB subfamily.</text>
</comment>
<dbReference type="GO" id="GO:0005524">
    <property type="term" value="F:ATP binding"/>
    <property type="evidence" value="ECO:0007669"/>
    <property type="project" value="UniProtKB-KW"/>
</dbReference>
<keyword evidence="11" id="KW-1185">Reference proteome</keyword>
<dbReference type="InterPro" id="IPR004413">
    <property type="entry name" value="GatB"/>
</dbReference>
<comment type="subunit">
    <text evidence="8">Subunit of the heterotrimeric GatCAB amidotransferase (AdT) complex, composed of A, B and C subunits.</text>
</comment>
<sequence length="512" mass="55790">MSSDGTYGEYEVVCGIEAHVQLKTKTKAFCPCPNEYGAAPNTLVCPVCLGHPGTLPVPNAEAVRLAALAGMAFDGSIRSVAHWDRKQYFYADLPKGYQITQFYEPIVEGGTLEVQMPEANGGSVKHVGIERAHLEEDAGKLTYDGDADALVDFNRAGVPLLEIVSKPDIRTPAEASQYAQELRRLVRALGVSDGNLNEGSMRCDVNVSLRKQSTEAFGTKVEVKNLNSFSSIARAVHHEAERQLALLEAGDGDAIQQETRLWDEANGVTRSARSKEGAADYRYFPEPDLPPTRIDIDAVRADLARRFEEDHTSSHDRRLPFVELPSETRRRIQSPPLNLTADTALTLCENPFGLLTFLDSTVAHLNGNEGVIRAACNYVLGDIMGHFNSSKTGESGLTVEIFAAILTLSESEELISGKTAKELLKAALAGGDVGNDEKELRQYVEDNNLAQVSDPDQITAWCREVVDANPNQLEQYRGGKTKLKGFFVGGVLKKGNANPKMIDSILVPMLDG</sequence>
<dbReference type="EMBL" id="BNJQ01000012">
    <property type="protein sequence ID" value="GHP06090.1"/>
    <property type="molecule type" value="Genomic_DNA"/>
</dbReference>
<protein>
    <recommendedName>
        <fullName evidence="8">Glutamyl-tRNA(Gln) amidotransferase subunit B, chloroplastic/mitochondrial</fullName>
        <shortName evidence="8">Glu-AdT subunit B</shortName>
        <ecNumber evidence="8">6.3.5.-</ecNumber>
    </recommendedName>
</protein>
<accession>A0A830HJW4</accession>
<dbReference type="SMART" id="SM00845">
    <property type="entry name" value="GatB_Yqey"/>
    <property type="match status" value="1"/>
</dbReference>
<dbReference type="PROSITE" id="PS01234">
    <property type="entry name" value="GATB"/>
    <property type="match status" value="1"/>
</dbReference>
<dbReference type="InterPro" id="IPR003789">
    <property type="entry name" value="Asn/Gln_tRNA_amidoTrase-B-like"/>
</dbReference>
<keyword evidence="4 8" id="KW-0067">ATP-binding</keyword>
<evidence type="ECO:0000256" key="6">
    <source>
        <dbReference type="ARBA" id="ARBA00023128"/>
    </source>
</evidence>
<dbReference type="GO" id="GO:0032543">
    <property type="term" value="P:mitochondrial translation"/>
    <property type="evidence" value="ECO:0007669"/>
    <property type="project" value="UniProtKB-UniRule"/>
</dbReference>
<dbReference type="PANTHER" id="PTHR11659">
    <property type="entry name" value="GLUTAMYL-TRNA GLN AMIDOTRANSFERASE SUBUNIT B MITOCHONDRIAL AND PROKARYOTIC PET112-RELATED"/>
    <property type="match status" value="1"/>
</dbReference>
<dbReference type="InterPro" id="IPR006075">
    <property type="entry name" value="Asn/Gln-tRNA_Trfase_suB/E_cat"/>
</dbReference>
<comment type="subcellular location">
    <subcellularLocation>
        <location evidence="8">Mitochondrion</location>
    </subcellularLocation>
    <subcellularLocation>
        <location evidence="8">Plastid</location>
        <location evidence="8">Chloroplast</location>
    </subcellularLocation>
</comment>
<keyword evidence="8" id="KW-0150">Chloroplast</keyword>
<dbReference type="SUPFAM" id="SSF89095">
    <property type="entry name" value="GatB/YqeY motif"/>
    <property type="match status" value="1"/>
</dbReference>
<name>A0A830HJW4_9CHLO</name>
<keyword evidence="6 8" id="KW-0496">Mitochondrion</keyword>
<dbReference type="HAMAP" id="MF_00121">
    <property type="entry name" value="GatB"/>
    <property type="match status" value="1"/>
</dbReference>
<dbReference type="Gene3D" id="1.10.10.410">
    <property type="match status" value="1"/>
</dbReference>
<dbReference type="NCBIfam" id="NF004012">
    <property type="entry name" value="PRK05477.1-2"/>
    <property type="match status" value="1"/>
</dbReference>
<dbReference type="InterPro" id="IPR017958">
    <property type="entry name" value="Gln-tRNA_amidoTrfase_suB_CS"/>
</dbReference>
<keyword evidence="5 8" id="KW-0648">Protein biosynthesis</keyword>
<dbReference type="InterPro" id="IPR018027">
    <property type="entry name" value="Asn/Gln_amidotransferase"/>
</dbReference>
<evidence type="ECO:0000256" key="2">
    <source>
        <dbReference type="ARBA" id="ARBA00022598"/>
    </source>
</evidence>
<dbReference type="NCBIfam" id="NF004014">
    <property type="entry name" value="PRK05477.1-4"/>
    <property type="match status" value="1"/>
</dbReference>
<dbReference type="Pfam" id="PF02934">
    <property type="entry name" value="GatB_N"/>
    <property type="match status" value="1"/>
</dbReference>
<evidence type="ECO:0000256" key="3">
    <source>
        <dbReference type="ARBA" id="ARBA00022741"/>
    </source>
</evidence>
<keyword evidence="3 8" id="KW-0547">Nucleotide-binding</keyword>
<dbReference type="EC" id="6.3.5.-" evidence="8"/>
<keyword evidence="2 8" id="KW-0436">Ligase</keyword>
<dbReference type="GO" id="GO:0050567">
    <property type="term" value="F:glutaminyl-tRNA synthase (glutamine-hydrolyzing) activity"/>
    <property type="evidence" value="ECO:0007669"/>
    <property type="project" value="UniProtKB-UniRule"/>
</dbReference>
<comment type="catalytic activity">
    <reaction evidence="7 8">
        <text>L-glutamyl-tRNA(Gln) + L-glutamine + ATP + H2O = L-glutaminyl-tRNA(Gln) + L-glutamate + ADP + phosphate + H(+)</text>
        <dbReference type="Rhea" id="RHEA:17521"/>
        <dbReference type="Rhea" id="RHEA-COMP:9681"/>
        <dbReference type="Rhea" id="RHEA-COMP:9684"/>
        <dbReference type="ChEBI" id="CHEBI:15377"/>
        <dbReference type="ChEBI" id="CHEBI:15378"/>
        <dbReference type="ChEBI" id="CHEBI:29985"/>
        <dbReference type="ChEBI" id="CHEBI:30616"/>
        <dbReference type="ChEBI" id="CHEBI:43474"/>
        <dbReference type="ChEBI" id="CHEBI:58359"/>
        <dbReference type="ChEBI" id="CHEBI:78520"/>
        <dbReference type="ChEBI" id="CHEBI:78521"/>
        <dbReference type="ChEBI" id="CHEBI:456216"/>
    </reaction>
</comment>
<evidence type="ECO:0000313" key="11">
    <source>
        <dbReference type="Proteomes" id="UP000660262"/>
    </source>
</evidence>
<comment type="function">
    <text evidence="8">Allows the formation of correctly charged Gln-tRNA(Gln) through the transamidation of misacylated Glu-tRNA(Gln) in chloroplasts and mitochondria. The reaction takes place in the presence of glutamine and ATP through an activated gamma-phospho-Glu-tRNA(Gln).</text>
</comment>
<dbReference type="InterPro" id="IPR017959">
    <property type="entry name" value="Asn/Gln-tRNA_amidoTrfase_suB/E"/>
</dbReference>
<dbReference type="SUPFAM" id="SSF55931">
    <property type="entry name" value="Glutamine synthetase/guanido kinase"/>
    <property type="match status" value="1"/>
</dbReference>
<dbReference type="InterPro" id="IPR014746">
    <property type="entry name" value="Gln_synth/guanido_kin_cat_dom"/>
</dbReference>
<evidence type="ECO:0000256" key="8">
    <source>
        <dbReference type="HAMAP-Rule" id="MF_03147"/>
    </source>
</evidence>
<evidence type="ECO:0000256" key="1">
    <source>
        <dbReference type="ARBA" id="ARBA00005306"/>
    </source>
</evidence>
<dbReference type="GO" id="GO:0005739">
    <property type="term" value="C:mitochondrion"/>
    <property type="evidence" value="ECO:0007669"/>
    <property type="project" value="UniProtKB-SubCell"/>
</dbReference>
<evidence type="ECO:0000256" key="5">
    <source>
        <dbReference type="ARBA" id="ARBA00022917"/>
    </source>
</evidence>
<dbReference type="OrthoDB" id="1722066at2759"/>
<comment type="caution">
    <text evidence="10">The sequence shown here is derived from an EMBL/GenBank/DDBJ whole genome shotgun (WGS) entry which is preliminary data.</text>
</comment>
<dbReference type="AlphaFoldDB" id="A0A830HJW4"/>